<dbReference type="RefSeq" id="WP_343938573.1">
    <property type="nucleotide sequence ID" value="NZ_JBHSKO010000020.1"/>
</dbReference>
<dbReference type="Proteomes" id="UP001499967">
    <property type="component" value="Unassembled WGS sequence"/>
</dbReference>
<protein>
    <recommendedName>
        <fullName evidence="4">Integral membrane protein</fullName>
    </recommendedName>
</protein>
<name>A0ABN1P561_9PSEU</name>
<keyword evidence="1" id="KW-0472">Membrane</keyword>
<organism evidence="2 3">
    <name type="scientific">Pseudonocardia zijingensis</name>
    <dbReference type="NCBI Taxonomy" id="153376"/>
    <lineage>
        <taxon>Bacteria</taxon>
        <taxon>Bacillati</taxon>
        <taxon>Actinomycetota</taxon>
        <taxon>Actinomycetes</taxon>
        <taxon>Pseudonocardiales</taxon>
        <taxon>Pseudonocardiaceae</taxon>
        <taxon>Pseudonocardia</taxon>
    </lineage>
</organism>
<accession>A0ABN1P561</accession>
<comment type="caution">
    <text evidence="2">The sequence shown here is derived from an EMBL/GenBank/DDBJ whole genome shotgun (WGS) entry which is preliminary data.</text>
</comment>
<keyword evidence="1" id="KW-1133">Transmembrane helix</keyword>
<gene>
    <name evidence="2" type="ORF">GCM10009559_05890</name>
</gene>
<dbReference type="PANTHER" id="PTHR42305:SF1">
    <property type="entry name" value="MEMBRANE PROTEIN RV1733C-RELATED"/>
    <property type="match status" value="1"/>
</dbReference>
<dbReference type="PANTHER" id="PTHR42305">
    <property type="entry name" value="MEMBRANE PROTEIN RV1733C-RELATED"/>
    <property type="match status" value="1"/>
</dbReference>
<evidence type="ECO:0000313" key="2">
    <source>
        <dbReference type="EMBL" id="GAA0922399.1"/>
    </source>
</evidence>
<dbReference type="InterPro" id="IPR039708">
    <property type="entry name" value="MT1774/Rv1733c-like"/>
</dbReference>
<proteinExistence type="predicted"/>
<evidence type="ECO:0008006" key="4">
    <source>
        <dbReference type="Google" id="ProtNLM"/>
    </source>
</evidence>
<dbReference type="EMBL" id="BAAAHP010000014">
    <property type="protein sequence ID" value="GAA0922399.1"/>
    <property type="molecule type" value="Genomic_DNA"/>
</dbReference>
<keyword evidence="1" id="KW-0812">Transmembrane</keyword>
<feature type="transmembrane region" description="Helical" evidence="1">
    <location>
        <begin position="113"/>
        <end position="139"/>
    </location>
</feature>
<evidence type="ECO:0000256" key="1">
    <source>
        <dbReference type="SAM" id="Phobius"/>
    </source>
</evidence>
<feature type="transmembrane region" description="Helical" evidence="1">
    <location>
        <begin position="6"/>
        <end position="28"/>
    </location>
</feature>
<reference evidence="2 3" key="1">
    <citation type="journal article" date="2019" name="Int. J. Syst. Evol. Microbiol.">
        <title>The Global Catalogue of Microorganisms (GCM) 10K type strain sequencing project: providing services to taxonomists for standard genome sequencing and annotation.</title>
        <authorList>
            <consortium name="The Broad Institute Genomics Platform"/>
            <consortium name="The Broad Institute Genome Sequencing Center for Infectious Disease"/>
            <person name="Wu L."/>
            <person name="Ma J."/>
        </authorList>
    </citation>
    <scope>NUCLEOTIDE SEQUENCE [LARGE SCALE GENOMIC DNA]</scope>
    <source>
        <strain evidence="2 3">JCM 11117</strain>
    </source>
</reference>
<evidence type="ECO:0000313" key="3">
    <source>
        <dbReference type="Proteomes" id="UP001499967"/>
    </source>
</evidence>
<sequence>MEDAVAWFLMVVGLVVLVVAWWTGIAVYDGSVESASTMIQTRAVLLEDAVPDTSGEAGVRPAVRVDAEWVDPDGVEHTGRIPVRHPAPAGTAVEVWVGPNGDASTTAPGRENAVIAGFVTATGLLLGGGVVLGMAWYGVRFLTAACNARRWGREWERVGPEWSDRLR</sequence>
<keyword evidence="3" id="KW-1185">Reference proteome</keyword>